<protein>
    <submittedName>
        <fullName evidence="2">Uncharacterized protein</fullName>
    </submittedName>
</protein>
<reference evidence="2" key="1">
    <citation type="submission" date="2020-08" db="EMBL/GenBank/DDBJ databases">
        <title>Multicomponent nature underlies the extraordinary mechanical properties of spider dragline silk.</title>
        <authorList>
            <person name="Kono N."/>
            <person name="Nakamura H."/>
            <person name="Mori M."/>
            <person name="Yoshida Y."/>
            <person name="Ohtoshi R."/>
            <person name="Malay A.D."/>
            <person name="Moran D.A.P."/>
            <person name="Tomita M."/>
            <person name="Numata K."/>
            <person name="Arakawa K."/>
        </authorList>
    </citation>
    <scope>NUCLEOTIDE SEQUENCE</scope>
</reference>
<dbReference type="Proteomes" id="UP000887159">
    <property type="component" value="Unassembled WGS sequence"/>
</dbReference>
<proteinExistence type="predicted"/>
<keyword evidence="3" id="KW-1185">Reference proteome</keyword>
<evidence type="ECO:0000313" key="3">
    <source>
        <dbReference type="Proteomes" id="UP000887159"/>
    </source>
</evidence>
<feature type="transmembrane region" description="Helical" evidence="1">
    <location>
        <begin position="15"/>
        <end position="36"/>
    </location>
</feature>
<comment type="caution">
    <text evidence="2">The sequence shown here is derived from an EMBL/GenBank/DDBJ whole genome shotgun (WGS) entry which is preliminary data.</text>
</comment>
<organism evidence="2 3">
    <name type="scientific">Trichonephila clavipes</name>
    <name type="common">Golden silk orbweaver</name>
    <name type="synonym">Nephila clavipes</name>
    <dbReference type="NCBI Taxonomy" id="2585209"/>
    <lineage>
        <taxon>Eukaryota</taxon>
        <taxon>Metazoa</taxon>
        <taxon>Ecdysozoa</taxon>
        <taxon>Arthropoda</taxon>
        <taxon>Chelicerata</taxon>
        <taxon>Arachnida</taxon>
        <taxon>Araneae</taxon>
        <taxon>Araneomorphae</taxon>
        <taxon>Entelegynae</taxon>
        <taxon>Araneoidea</taxon>
        <taxon>Nephilidae</taxon>
        <taxon>Trichonephila</taxon>
    </lineage>
</organism>
<evidence type="ECO:0000256" key="1">
    <source>
        <dbReference type="SAM" id="Phobius"/>
    </source>
</evidence>
<dbReference type="AlphaFoldDB" id="A0A8X6RVC2"/>
<gene>
    <name evidence="2" type="ORF">TNCV_3503731</name>
</gene>
<evidence type="ECO:0000313" key="2">
    <source>
        <dbReference type="EMBL" id="GFY02492.1"/>
    </source>
</evidence>
<keyword evidence="1" id="KW-1133">Transmembrane helix</keyword>
<keyword evidence="1" id="KW-0472">Membrane</keyword>
<dbReference type="EMBL" id="BMAU01021233">
    <property type="protein sequence ID" value="GFY02492.1"/>
    <property type="molecule type" value="Genomic_DNA"/>
</dbReference>
<name>A0A8X6RVC2_TRICX</name>
<accession>A0A8X6RVC2</accession>
<keyword evidence="1" id="KW-0812">Transmembrane</keyword>
<sequence>MWEINNMLFPELSNFTFFSLPFSPLLPYLQTVFHVFPERVYERWKGEGEEKKNEKYRNPQKLEANQIRRHIASQLRLKMRFENGLYLRPYPPPLNYASSAFCRYRSEVKKAKK</sequence>